<keyword evidence="3" id="KW-1185">Reference proteome</keyword>
<keyword evidence="1" id="KW-0812">Transmembrane</keyword>
<evidence type="ECO:0000313" key="2">
    <source>
        <dbReference type="EMBL" id="MCU6790673.1"/>
    </source>
</evidence>
<keyword evidence="1" id="KW-0472">Membrane</keyword>
<accession>A0ABT2U7R9</accession>
<proteinExistence type="predicted"/>
<organism evidence="2 3">
    <name type="scientific">Paenibacillus baimaensis</name>
    <dbReference type="NCBI Taxonomy" id="2982185"/>
    <lineage>
        <taxon>Bacteria</taxon>
        <taxon>Bacillati</taxon>
        <taxon>Bacillota</taxon>
        <taxon>Bacilli</taxon>
        <taxon>Bacillales</taxon>
        <taxon>Paenibacillaceae</taxon>
        <taxon>Paenibacillus</taxon>
    </lineage>
</organism>
<dbReference type="Proteomes" id="UP001652445">
    <property type="component" value="Unassembled WGS sequence"/>
</dbReference>
<evidence type="ECO:0008006" key="4">
    <source>
        <dbReference type="Google" id="ProtNLM"/>
    </source>
</evidence>
<comment type="caution">
    <text evidence="2">The sequence shown here is derived from an EMBL/GenBank/DDBJ whole genome shotgun (WGS) entry which is preliminary data.</text>
</comment>
<feature type="transmembrane region" description="Helical" evidence="1">
    <location>
        <begin position="60"/>
        <end position="81"/>
    </location>
</feature>
<gene>
    <name evidence="2" type="ORF">OB236_00915</name>
</gene>
<feature type="transmembrane region" description="Helical" evidence="1">
    <location>
        <begin position="25"/>
        <end position="48"/>
    </location>
</feature>
<evidence type="ECO:0000256" key="1">
    <source>
        <dbReference type="SAM" id="Phobius"/>
    </source>
</evidence>
<reference evidence="2 3" key="1">
    <citation type="submission" date="2022-09" db="EMBL/GenBank/DDBJ databases">
        <authorList>
            <person name="Han X.L."/>
            <person name="Wang Q."/>
            <person name="Lu T."/>
        </authorList>
    </citation>
    <scope>NUCLEOTIDE SEQUENCE [LARGE SCALE GENOMIC DNA]</scope>
    <source>
        <strain evidence="2 3">WQ 127069</strain>
    </source>
</reference>
<dbReference type="EMBL" id="JAOQIO010000005">
    <property type="protein sequence ID" value="MCU6790673.1"/>
    <property type="molecule type" value="Genomic_DNA"/>
</dbReference>
<keyword evidence="1" id="KW-1133">Transmembrane helix</keyword>
<evidence type="ECO:0000313" key="3">
    <source>
        <dbReference type="Proteomes" id="UP001652445"/>
    </source>
</evidence>
<dbReference type="RefSeq" id="WP_076236254.1">
    <property type="nucleotide sequence ID" value="NZ_JAOQIO010000005.1"/>
</dbReference>
<sequence>MTTKTASVHHADLDKTHSNNEIPRLVTLMTWIAWVALGVGVLLCLMNLNQFNDRNTGLMVGLGFIVGSVHIYVIGTAMGLVHKRHLDNNKQPF</sequence>
<name>A0ABT2U7R9_9BACL</name>
<protein>
    <recommendedName>
        <fullName evidence="4">DUF2530 domain-containing protein</fullName>
    </recommendedName>
</protein>